<keyword evidence="2" id="KW-1185">Reference proteome</keyword>
<sequence>MIDFHLAAAVVFVGISVAILRVRFAKKDANLSSLPLPPGPKPLPLLGNLLDINPAKPWFTYTDWATKYGDIVYSSLLGQDYIVINSVKVAKALLEQRSSIYSDRLSSPLYEL</sequence>
<accession>A0ACB7ZTF0</accession>
<evidence type="ECO:0000313" key="1">
    <source>
        <dbReference type="EMBL" id="KAH7903962.1"/>
    </source>
</evidence>
<gene>
    <name evidence="1" type="ORF">BJ138DRAFT_1019801</name>
</gene>
<protein>
    <submittedName>
        <fullName evidence="1">Uncharacterized protein</fullName>
    </submittedName>
</protein>
<dbReference type="Proteomes" id="UP000790377">
    <property type="component" value="Unassembled WGS sequence"/>
</dbReference>
<organism evidence="1 2">
    <name type="scientific">Hygrophoropsis aurantiaca</name>
    <dbReference type="NCBI Taxonomy" id="72124"/>
    <lineage>
        <taxon>Eukaryota</taxon>
        <taxon>Fungi</taxon>
        <taxon>Dikarya</taxon>
        <taxon>Basidiomycota</taxon>
        <taxon>Agaricomycotina</taxon>
        <taxon>Agaricomycetes</taxon>
        <taxon>Agaricomycetidae</taxon>
        <taxon>Boletales</taxon>
        <taxon>Coniophorineae</taxon>
        <taxon>Hygrophoropsidaceae</taxon>
        <taxon>Hygrophoropsis</taxon>
    </lineage>
</organism>
<evidence type="ECO:0000313" key="2">
    <source>
        <dbReference type="Proteomes" id="UP000790377"/>
    </source>
</evidence>
<name>A0ACB7ZTF0_9AGAM</name>
<reference evidence="1" key="1">
    <citation type="journal article" date="2021" name="New Phytol.">
        <title>Evolutionary innovations through gain and loss of genes in the ectomycorrhizal Boletales.</title>
        <authorList>
            <person name="Wu G."/>
            <person name="Miyauchi S."/>
            <person name="Morin E."/>
            <person name="Kuo A."/>
            <person name="Drula E."/>
            <person name="Varga T."/>
            <person name="Kohler A."/>
            <person name="Feng B."/>
            <person name="Cao Y."/>
            <person name="Lipzen A."/>
            <person name="Daum C."/>
            <person name="Hundley H."/>
            <person name="Pangilinan J."/>
            <person name="Johnson J."/>
            <person name="Barry K."/>
            <person name="LaButti K."/>
            <person name="Ng V."/>
            <person name="Ahrendt S."/>
            <person name="Min B."/>
            <person name="Choi I.G."/>
            <person name="Park H."/>
            <person name="Plett J.M."/>
            <person name="Magnuson J."/>
            <person name="Spatafora J.W."/>
            <person name="Nagy L.G."/>
            <person name="Henrissat B."/>
            <person name="Grigoriev I.V."/>
            <person name="Yang Z.L."/>
            <person name="Xu J."/>
            <person name="Martin F.M."/>
        </authorList>
    </citation>
    <scope>NUCLEOTIDE SEQUENCE</scope>
    <source>
        <strain evidence="1">ATCC 28755</strain>
    </source>
</reference>
<comment type="caution">
    <text evidence="1">The sequence shown here is derived from an EMBL/GenBank/DDBJ whole genome shotgun (WGS) entry which is preliminary data.</text>
</comment>
<dbReference type="EMBL" id="MU268675">
    <property type="protein sequence ID" value="KAH7903962.1"/>
    <property type="molecule type" value="Genomic_DNA"/>
</dbReference>
<proteinExistence type="predicted"/>